<dbReference type="RefSeq" id="XP_011100849.1">
    <property type="nucleotide sequence ID" value="XM_011102547.1"/>
</dbReference>
<evidence type="ECO:0000313" key="1">
    <source>
        <dbReference type="Proteomes" id="UP000504604"/>
    </source>
</evidence>
<reference evidence="2" key="1">
    <citation type="submission" date="2025-08" db="UniProtKB">
        <authorList>
            <consortium name="RefSeq"/>
        </authorList>
    </citation>
    <scope>IDENTIFICATION</scope>
</reference>
<proteinExistence type="predicted"/>
<keyword evidence="1" id="KW-1185">Reference proteome</keyword>
<dbReference type="KEGG" id="sind:105178963"/>
<sequence>MSLALFLLSMKYFSRFIKRKLSNPDFNFLSKCDKLKITHLLFADDLMLFFQGDLPSFHILMECLQEFRDISGLDVNTSKLCIFTSGVQNNELDGILARIEFARGEMPVRYLAFPLWHNSFQSPTTHRLSTRYPIAFPRERLSPFNLRANWNFLVAIVEKIHPLCKNFLRNSRRAPVAWEEICHPKEEGDFGIRHIQS</sequence>
<accession>A0A6I9V020</accession>
<organism evidence="1 2">
    <name type="scientific">Sesamum indicum</name>
    <name type="common">Oriental sesame</name>
    <name type="synonym">Sesamum orientale</name>
    <dbReference type="NCBI Taxonomy" id="4182"/>
    <lineage>
        <taxon>Eukaryota</taxon>
        <taxon>Viridiplantae</taxon>
        <taxon>Streptophyta</taxon>
        <taxon>Embryophyta</taxon>
        <taxon>Tracheophyta</taxon>
        <taxon>Spermatophyta</taxon>
        <taxon>Magnoliopsida</taxon>
        <taxon>eudicotyledons</taxon>
        <taxon>Gunneridae</taxon>
        <taxon>Pentapetalae</taxon>
        <taxon>asterids</taxon>
        <taxon>lamiids</taxon>
        <taxon>Lamiales</taxon>
        <taxon>Pedaliaceae</taxon>
        <taxon>Sesamum</taxon>
    </lineage>
</organism>
<dbReference type="PANTHER" id="PTHR33116:SF84">
    <property type="entry name" value="RNA-DIRECTED DNA POLYMERASE"/>
    <property type="match status" value="1"/>
</dbReference>
<dbReference type="InParanoid" id="A0A6I9V020"/>
<dbReference type="Proteomes" id="UP000504604">
    <property type="component" value="Unplaced"/>
</dbReference>
<protein>
    <submittedName>
        <fullName evidence="2">Uncharacterized protein LOC105178963</fullName>
    </submittedName>
</protein>
<name>A0A6I9V020_SESIN</name>
<gene>
    <name evidence="2" type="primary">LOC105178963</name>
</gene>
<evidence type="ECO:0000313" key="2">
    <source>
        <dbReference type="RefSeq" id="XP_011100849.1"/>
    </source>
</evidence>
<dbReference type="PANTHER" id="PTHR33116">
    <property type="entry name" value="REVERSE TRANSCRIPTASE ZINC-BINDING DOMAIN-CONTAINING PROTEIN-RELATED-RELATED"/>
    <property type="match status" value="1"/>
</dbReference>
<dbReference type="GeneID" id="105178963"/>
<dbReference type="OrthoDB" id="1751077at2759"/>
<dbReference type="AlphaFoldDB" id="A0A6I9V020"/>